<feature type="non-terminal residue" evidence="14">
    <location>
        <position position="1"/>
    </location>
</feature>
<evidence type="ECO:0000256" key="7">
    <source>
        <dbReference type="ARBA" id="ARBA00023053"/>
    </source>
</evidence>
<gene>
    <name evidence="14" type="ORF">KR093_007787</name>
</gene>
<evidence type="ECO:0000256" key="3">
    <source>
        <dbReference type="ARBA" id="ARBA00022448"/>
    </source>
</evidence>
<reference evidence="14" key="1">
    <citation type="journal article" date="2021" name="Mol. Ecol. Resour.">
        <title>Phylogenomic analyses of the genus Drosophila reveals genomic signals of climate adaptation.</title>
        <authorList>
            <person name="Li F."/>
            <person name="Rane R.V."/>
            <person name="Luria V."/>
            <person name="Xiong Z."/>
            <person name="Chen J."/>
            <person name="Li Z."/>
            <person name="Catullo R.A."/>
            <person name="Griffin P.C."/>
            <person name="Schiffer M."/>
            <person name="Pearce S."/>
            <person name="Lee S.F."/>
            <person name="McElroy K."/>
            <person name="Stocker A."/>
            <person name="Shirriffs J."/>
            <person name="Cockerell F."/>
            <person name="Coppin C."/>
            <person name="Sgro C.M."/>
            <person name="Karger A."/>
            <person name="Cain J.W."/>
            <person name="Weber J.A."/>
            <person name="Santpere G."/>
            <person name="Kirschner M.W."/>
            <person name="Hoffmann A.A."/>
            <person name="Oakeshott J.G."/>
            <person name="Zhang G."/>
        </authorList>
    </citation>
    <scope>NUCLEOTIDE SEQUENCE</scope>
    <source>
        <strain evidence="14">BGI-SZ-2011g</strain>
    </source>
</reference>
<evidence type="ECO:0000313" key="14">
    <source>
        <dbReference type="EMBL" id="KAH8359600.1"/>
    </source>
</evidence>
<dbReference type="Proteomes" id="UP001200034">
    <property type="component" value="Unassembled WGS sequence"/>
</dbReference>
<proteinExistence type="inferred from homology"/>
<dbReference type="PANTHER" id="PTHR11690">
    <property type="entry name" value="AMILORIDE-SENSITIVE SODIUM CHANNEL-RELATED"/>
    <property type="match status" value="1"/>
</dbReference>
<dbReference type="EMBL" id="JAJJHW010003409">
    <property type="protein sequence ID" value="KAH8359600.1"/>
    <property type="molecule type" value="Genomic_DNA"/>
</dbReference>
<protein>
    <submittedName>
        <fullName evidence="14">Uncharacterized protein</fullName>
    </submittedName>
</protein>
<keyword evidence="3 12" id="KW-0813">Transport</keyword>
<evidence type="ECO:0000256" key="11">
    <source>
        <dbReference type="ARBA" id="ARBA00023303"/>
    </source>
</evidence>
<evidence type="ECO:0000256" key="13">
    <source>
        <dbReference type="SAM" id="Phobius"/>
    </source>
</evidence>
<keyword evidence="6 13" id="KW-1133">Transmembrane helix</keyword>
<comment type="similarity">
    <text evidence="2 12">Belongs to the amiloride-sensitive sodium channel (TC 1.A.6) family.</text>
</comment>
<feature type="non-terminal residue" evidence="14">
    <location>
        <position position="422"/>
    </location>
</feature>
<evidence type="ECO:0000256" key="12">
    <source>
        <dbReference type="RuleBase" id="RU000679"/>
    </source>
</evidence>
<keyword evidence="8 12" id="KW-0406">Ion transport</keyword>
<keyword evidence="4 12" id="KW-0894">Sodium channel</keyword>
<evidence type="ECO:0000256" key="5">
    <source>
        <dbReference type="ARBA" id="ARBA00022692"/>
    </source>
</evidence>
<comment type="caution">
    <text evidence="14">The sequence shown here is derived from an EMBL/GenBank/DDBJ whole genome shotgun (WGS) entry which is preliminary data.</text>
</comment>
<keyword evidence="5 12" id="KW-0812">Transmembrane</keyword>
<comment type="subcellular location">
    <subcellularLocation>
        <location evidence="1">Membrane</location>
        <topology evidence="1">Multi-pass membrane protein</topology>
    </subcellularLocation>
</comment>
<keyword evidence="7" id="KW-0915">Sodium</keyword>
<evidence type="ECO:0000256" key="4">
    <source>
        <dbReference type="ARBA" id="ARBA00022461"/>
    </source>
</evidence>
<dbReference type="GO" id="GO:0015280">
    <property type="term" value="F:ligand-gated sodium channel activity"/>
    <property type="evidence" value="ECO:0007669"/>
    <property type="project" value="TreeGrafter"/>
</dbReference>
<name>A0AAD4JVF2_9MUSC</name>
<dbReference type="InterPro" id="IPR001873">
    <property type="entry name" value="ENaC"/>
</dbReference>
<feature type="transmembrane region" description="Helical" evidence="13">
    <location>
        <begin position="387"/>
        <end position="410"/>
    </location>
</feature>
<evidence type="ECO:0000256" key="10">
    <source>
        <dbReference type="ARBA" id="ARBA00023201"/>
    </source>
</evidence>
<evidence type="ECO:0000256" key="6">
    <source>
        <dbReference type="ARBA" id="ARBA00022989"/>
    </source>
</evidence>
<dbReference type="AlphaFoldDB" id="A0AAD4JVF2"/>
<organism evidence="14 15">
    <name type="scientific">Drosophila rubida</name>
    <dbReference type="NCBI Taxonomy" id="30044"/>
    <lineage>
        <taxon>Eukaryota</taxon>
        <taxon>Metazoa</taxon>
        <taxon>Ecdysozoa</taxon>
        <taxon>Arthropoda</taxon>
        <taxon>Hexapoda</taxon>
        <taxon>Insecta</taxon>
        <taxon>Pterygota</taxon>
        <taxon>Neoptera</taxon>
        <taxon>Endopterygota</taxon>
        <taxon>Diptera</taxon>
        <taxon>Brachycera</taxon>
        <taxon>Muscomorpha</taxon>
        <taxon>Ephydroidea</taxon>
        <taxon>Drosophilidae</taxon>
        <taxon>Drosophila</taxon>
    </lineage>
</organism>
<evidence type="ECO:0000313" key="15">
    <source>
        <dbReference type="Proteomes" id="UP001200034"/>
    </source>
</evidence>
<dbReference type="Gene3D" id="2.60.470.10">
    <property type="entry name" value="Acid-sensing ion channels like domains"/>
    <property type="match status" value="1"/>
</dbReference>
<keyword evidence="9 13" id="KW-0472">Membrane</keyword>
<evidence type="ECO:0000256" key="9">
    <source>
        <dbReference type="ARBA" id="ARBA00023136"/>
    </source>
</evidence>
<dbReference type="GO" id="GO:0005886">
    <property type="term" value="C:plasma membrane"/>
    <property type="evidence" value="ECO:0007669"/>
    <property type="project" value="TreeGrafter"/>
</dbReference>
<sequence>SRVLLPVLATMLTIYVCILSSERYFKYWVQTTIERTDVHVSEIHFPAITICPTHLQLDKLNSTHDKKQRDLSRLNSLYNLVHNIQLNPQMSSDEATASITEFNDYYNLTLSEIGNAIFHNYKCEHLFKQCMWRRREIDCCSIFKSFGVGLYCFIFNSPHANDADHTWPWSVASSGFNSGLNVKMNRQAGELKLESVSVILQEPSEYLGSSLTYSSDDRIVVPLQPLRFTAEAAVKARPVEMRYCYFTEELKLKGRSQSECIHGCHVKYIAKMCNCHYELPMAIKDNNTTKPKTSRRKCSVQDLECFSKHKVSYFSMSNIIEESSDYIFNTTNCKCYPNCDHIQYHASIYTDRLGNKNDGLMEVDVYFQEQTLFSYRSTLQITLLDLMVSYGGIAGLILGCSLVGFINSLFDRIACCAQPSRE</sequence>
<evidence type="ECO:0000256" key="2">
    <source>
        <dbReference type="ARBA" id="ARBA00007193"/>
    </source>
</evidence>
<keyword evidence="15" id="KW-1185">Reference proteome</keyword>
<dbReference type="PANTHER" id="PTHR11690:SF288">
    <property type="entry name" value="AMILORIDE-SENSITIVE NA+ CHANNEL-RELATED"/>
    <property type="match status" value="1"/>
</dbReference>
<evidence type="ECO:0000256" key="8">
    <source>
        <dbReference type="ARBA" id="ARBA00023065"/>
    </source>
</evidence>
<evidence type="ECO:0000256" key="1">
    <source>
        <dbReference type="ARBA" id="ARBA00004141"/>
    </source>
</evidence>
<keyword evidence="10 12" id="KW-0739">Sodium transport</keyword>
<keyword evidence="11 12" id="KW-0407">Ion channel</keyword>
<dbReference type="Pfam" id="PF00858">
    <property type="entry name" value="ASC"/>
    <property type="match status" value="1"/>
</dbReference>
<accession>A0AAD4JVF2</accession>